<sequence>MVLLSKGGTRKRPKTIAQTASFASARLGNWTEAIHLLPDHTDCFPENLDPLVFSPGIRADSQICLSAINPYLHAGTTYSSALAADRLPSRYRLSHLNNVRIHVVLTCNDRNGLLHRALVCQIPLRCSAPPTLRHRQHQPHLPHGVSRKSSLMLHCSLSVERFSGFMARLQPCDVATEVCSSIHHWVQTFCKGPQGRANRTVVCCFIPQGQCGLQG</sequence>
<gene>
    <name evidence="1" type="ORF">SAMN05421548_1225</name>
</gene>
<keyword evidence="2" id="KW-1185">Reference proteome</keyword>
<dbReference type="AlphaFoldDB" id="A0A1G6VZ14"/>
<evidence type="ECO:0000313" key="1">
    <source>
        <dbReference type="EMBL" id="SDD58960.1"/>
    </source>
</evidence>
<proteinExistence type="predicted"/>
<protein>
    <submittedName>
        <fullName evidence="1">Uncharacterized protein</fullName>
    </submittedName>
</protein>
<accession>A0A1G6VZ14</accession>
<organism evidence="1 2">
    <name type="scientific">Paraburkholderia lycopersici</name>
    <dbReference type="NCBI Taxonomy" id="416944"/>
    <lineage>
        <taxon>Bacteria</taxon>
        <taxon>Pseudomonadati</taxon>
        <taxon>Pseudomonadota</taxon>
        <taxon>Betaproteobacteria</taxon>
        <taxon>Burkholderiales</taxon>
        <taxon>Burkholderiaceae</taxon>
        <taxon>Paraburkholderia</taxon>
    </lineage>
</organism>
<evidence type="ECO:0000313" key="2">
    <source>
        <dbReference type="Proteomes" id="UP000198908"/>
    </source>
</evidence>
<dbReference type="EMBL" id="FMYQ01000022">
    <property type="protein sequence ID" value="SDD58960.1"/>
    <property type="molecule type" value="Genomic_DNA"/>
</dbReference>
<name>A0A1G6VZ14_9BURK</name>
<dbReference type="Proteomes" id="UP000198908">
    <property type="component" value="Unassembled WGS sequence"/>
</dbReference>
<reference evidence="2" key="1">
    <citation type="submission" date="2016-09" db="EMBL/GenBank/DDBJ databases">
        <authorList>
            <person name="Varghese N."/>
            <person name="Submissions S."/>
        </authorList>
    </citation>
    <scope>NUCLEOTIDE SEQUENCE [LARGE SCALE GENOMIC DNA]</scope>
    <source>
        <strain evidence="2">TNe-862</strain>
    </source>
</reference>